<evidence type="ECO:0000313" key="3">
    <source>
        <dbReference type="Proteomes" id="UP001596306"/>
    </source>
</evidence>
<organism evidence="2 3">
    <name type="scientific">Luethyella okanaganae</name>
    <dbReference type="NCBI Taxonomy" id="69372"/>
    <lineage>
        <taxon>Bacteria</taxon>
        <taxon>Bacillati</taxon>
        <taxon>Actinomycetota</taxon>
        <taxon>Actinomycetes</taxon>
        <taxon>Micrococcales</taxon>
        <taxon>Microbacteriaceae</taxon>
        <taxon>Luethyella</taxon>
    </lineage>
</organism>
<reference evidence="3" key="1">
    <citation type="journal article" date="2019" name="Int. J. Syst. Evol. Microbiol.">
        <title>The Global Catalogue of Microorganisms (GCM) 10K type strain sequencing project: providing services to taxonomists for standard genome sequencing and annotation.</title>
        <authorList>
            <consortium name="The Broad Institute Genomics Platform"/>
            <consortium name="The Broad Institute Genome Sequencing Center for Infectious Disease"/>
            <person name="Wu L."/>
            <person name="Ma J."/>
        </authorList>
    </citation>
    <scope>NUCLEOTIDE SEQUENCE [LARGE SCALE GENOMIC DNA]</scope>
    <source>
        <strain evidence="3">CCUG 43304</strain>
    </source>
</reference>
<evidence type="ECO:0000256" key="1">
    <source>
        <dbReference type="SAM" id="SignalP"/>
    </source>
</evidence>
<comment type="caution">
    <text evidence="2">The sequence shown here is derived from an EMBL/GenBank/DDBJ whole genome shotgun (WGS) entry which is preliminary data.</text>
</comment>
<sequence length="452" mass="45245">MSLKKTTRVTALAVTGALLTAGLSSVATAAYAGPEQIIPGTITIAPTSGTADLNPMFTAFDINAGCPVGFREGSHTVAYQNGLNVGSLSKKFTTATISAYGDGGLTGNPVHLEPGSDYISATSLDTAIGGAVTIANGDFEIRRYCWADPNVFNAGTDKYFVLPMTFTAATNTWAVKTAAPVEVPVFASFTVVGNSNGTVSAAAHLTGGNGPIAGKVEFLQGGTKVGEGVVNATGDASWASGVTPAGTYSYTAKFVTSDAAKYSDSPETAPVSLVHSGSSALYQGTPADVNILVEVPTTIENNGLKLTVPATPANLGAAANVGGKYTASGKLGEVTVTDSRQNKAGWNLTGVNSLFTNQSNPAKTISAGALGWTPEIVNTQDAATAGATVAPDGTATVTGAGLSVTRPLSSASANATVGTIATTTNANLAFSVPADGSVAPGTYGSKLTLTLI</sequence>
<evidence type="ECO:0008006" key="4">
    <source>
        <dbReference type="Google" id="ProtNLM"/>
    </source>
</evidence>
<name>A0ABW1VFJ8_9MICO</name>
<accession>A0ABW1VFJ8</accession>
<dbReference type="EMBL" id="JBHSTP010000002">
    <property type="protein sequence ID" value="MFC6356684.1"/>
    <property type="molecule type" value="Genomic_DNA"/>
</dbReference>
<proteinExistence type="predicted"/>
<feature type="signal peptide" evidence="1">
    <location>
        <begin position="1"/>
        <end position="32"/>
    </location>
</feature>
<keyword evidence="1" id="KW-0732">Signal</keyword>
<evidence type="ECO:0000313" key="2">
    <source>
        <dbReference type="EMBL" id="MFC6356684.1"/>
    </source>
</evidence>
<feature type="chain" id="PRO_5046675119" description="WxL domain-containing protein" evidence="1">
    <location>
        <begin position="33"/>
        <end position="452"/>
    </location>
</feature>
<dbReference type="RefSeq" id="WP_386731437.1">
    <property type="nucleotide sequence ID" value="NZ_JBHSTP010000002.1"/>
</dbReference>
<dbReference type="Proteomes" id="UP001596306">
    <property type="component" value="Unassembled WGS sequence"/>
</dbReference>
<dbReference type="InterPro" id="IPR013783">
    <property type="entry name" value="Ig-like_fold"/>
</dbReference>
<keyword evidence="3" id="KW-1185">Reference proteome</keyword>
<dbReference type="Gene3D" id="2.60.40.10">
    <property type="entry name" value="Immunoglobulins"/>
    <property type="match status" value="1"/>
</dbReference>
<protein>
    <recommendedName>
        <fullName evidence="4">WxL domain-containing protein</fullName>
    </recommendedName>
</protein>
<gene>
    <name evidence="2" type="ORF">ACFQB0_11255</name>
</gene>